<feature type="compositionally biased region" description="Polar residues" evidence="1">
    <location>
        <begin position="86"/>
        <end position="99"/>
    </location>
</feature>
<evidence type="ECO:0000313" key="2">
    <source>
        <dbReference type="EMBL" id="KAH0615391.1"/>
    </source>
</evidence>
<feature type="region of interest" description="Disordered" evidence="1">
    <location>
        <begin position="292"/>
        <end position="369"/>
    </location>
</feature>
<dbReference type="Proteomes" id="UP000826234">
    <property type="component" value="Unassembled WGS sequence"/>
</dbReference>
<gene>
    <name evidence="2" type="ORF">JD844_004576</name>
</gene>
<proteinExistence type="predicted"/>
<organism evidence="2 3">
    <name type="scientific">Phrynosoma platyrhinos</name>
    <name type="common">Desert horned lizard</name>
    <dbReference type="NCBI Taxonomy" id="52577"/>
    <lineage>
        <taxon>Eukaryota</taxon>
        <taxon>Metazoa</taxon>
        <taxon>Chordata</taxon>
        <taxon>Craniata</taxon>
        <taxon>Vertebrata</taxon>
        <taxon>Euteleostomi</taxon>
        <taxon>Lepidosauria</taxon>
        <taxon>Squamata</taxon>
        <taxon>Bifurcata</taxon>
        <taxon>Unidentata</taxon>
        <taxon>Episquamata</taxon>
        <taxon>Toxicofera</taxon>
        <taxon>Iguania</taxon>
        <taxon>Phrynosomatidae</taxon>
        <taxon>Phrynosomatinae</taxon>
        <taxon>Phrynosoma</taxon>
    </lineage>
</organism>
<feature type="compositionally biased region" description="Basic residues" evidence="1">
    <location>
        <begin position="123"/>
        <end position="132"/>
    </location>
</feature>
<evidence type="ECO:0000313" key="3">
    <source>
        <dbReference type="Proteomes" id="UP000826234"/>
    </source>
</evidence>
<reference evidence="2 3" key="1">
    <citation type="journal article" date="2022" name="Gigascience">
        <title>A chromosome-level genome assembly and annotation of the desert horned lizard, Phrynosoma platyrhinos, provides insight into chromosomal rearrangements among reptiles.</title>
        <authorList>
            <person name="Koochekian N."/>
            <person name="Ascanio A."/>
            <person name="Farleigh K."/>
            <person name="Card D.C."/>
            <person name="Schield D.R."/>
            <person name="Castoe T.A."/>
            <person name="Jezkova T."/>
        </authorList>
    </citation>
    <scope>NUCLEOTIDE SEQUENCE [LARGE SCALE GENOMIC DNA]</scope>
    <source>
        <strain evidence="2">NK-2021</strain>
    </source>
</reference>
<dbReference type="InterPro" id="IPR053078">
    <property type="entry name" value="TTF1-like"/>
</dbReference>
<feature type="region of interest" description="Disordered" evidence="1">
    <location>
        <begin position="41"/>
        <end position="241"/>
    </location>
</feature>
<dbReference type="PANTHER" id="PTHR46760:SF1">
    <property type="entry name" value="TRANSCRIPTION TERMINATION FACTOR 1"/>
    <property type="match status" value="1"/>
</dbReference>
<feature type="compositionally biased region" description="Basic residues" evidence="1">
    <location>
        <begin position="44"/>
        <end position="53"/>
    </location>
</feature>
<comment type="caution">
    <text evidence="2">The sequence shown here is derived from an EMBL/GenBank/DDBJ whole genome shotgun (WGS) entry which is preliminary data.</text>
</comment>
<sequence length="452" mass="51301">MILEKQQSSPERIKIKNIVAENEKEMTDMVDDSCAGSFQLLGTPKKKKKKKNKLEKLNGKMNEQSVNSVHHSSFSSDHSSVFPWHVNNQDIEDNQTQQQKCKRGVKDRGDDSCVGNFQLLGSSKKKKKKKNKLEKLSVETNEQSLNPFFHRSFSSGYVDSQDTEDIQCQQQKYKRGKKDTRETLDSQLENSGIVTESNFDDEVGTVTVNKKKKRKSSKQDSDNELYVPETPEEANSLLEGDQLEVVDSSCEITPKKKKKKKKKLAKVLLEEQVEASVGRTDFASDSEYTQEYLFASPSQTPSKTQDADFLQNKTGQKLSIPDPSAQKRLRKHRKDSSISSPTGNSDATKDSLLVKDTVEANEKHDKSEKCHMLQKSALSVHADEKGSSEPVILDNEFLESPDFQMQDLESVTQELEEFIPHVRKLSDSLIKQLAIRDLVRFKNFKKQGVYDP</sequence>
<feature type="compositionally biased region" description="Basic and acidic residues" evidence="1">
    <location>
        <begin position="347"/>
        <end position="369"/>
    </location>
</feature>
<feature type="compositionally biased region" description="Polar residues" evidence="1">
    <location>
        <begin position="185"/>
        <end position="197"/>
    </location>
</feature>
<evidence type="ECO:0000256" key="1">
    <source>
        <dbReference type="SAM" id="MobiDB-lite"/>
    </source>
</evidence>
<feature type="compositionally biased region" description="Polar residues" evidence="1">
    <location>
        <begin position="337"/>
        <end position="346"/>
    </location>
</feature>
<protein>
    <submittedName>
        <fullName evidence="2">Uncharacterized protein</fullName>
    </submittedName>
</protein>
<keyword evidence="3" id="KW-1185">Reference proteome</keyword>
<accession>A0ABQ7SDI4</accession>
<name>A0ABQ7SDI4_PHRPL</name>
<feature type="compositionally biased region" description="Low complexity" evidence="1">
    <location>
        <begin position="65"/>
        <end position="81"/>
    </location>
</feature>
<dbReference type="PANTHER" id="PTHR46760">
    <property type="entry name" value="TRANSCRIPTION TERMINATION FACTOR 1"/>
    <property type="match status" value="1"/>
</dbReference>
<feature type="compositionally biased region" description="Polar residues" evidence="1">
    <location>
        <begin position="138"/>
        <end position="171"/>
    </location>
</feature>
<dbReference type="EMBL" id="JAIPUX010005291">
    <property type="protein sequence ID" value="KAH0615391.1"/>
    <property type="molecule type" value="Genomic_DNA"/>
</dbReference>